<sequence length="123" mass="13526">MNKTMLVPNGVIFFFDDNHTDVIIPMHDDGYVVDANDSSVSVFTKIDVDGEVFIELANKIPGSKKENLQHVFDGLIDAPGRKVAMFTSVEDVIMEVDVADTKAKLSVWVDDLDSPNVVLVEAT</sequence>
<keyword evidence="2" id="KW-1185">Reference proteome</keyword>
<name>A0A545TUA1_9PROT</name>
<evidence type="ECO:0000313" key="1">
    <source>
        <dbReference type="EMBL" id="TQV80790.1"/>
    </source>
</evidence>
<evidence type="ECO:0000313" key="2">
    <source>
        <dbReference type="Proteomes" id="UP000315252"/>
    </source>
</evidence>
<reference evidence="1 2" key="1">
    <citation type="submission" date="2019-06" db="EMBL/GenBank/DDBJ databases">
        <title>Whole genome sequence for Rhodospirillaceae sp. R148.</title>
        <authorList>
            <person name="Wang G."/>
        </authorList>
    </citation>
    <scope>NUCLEOTIDE SEQUENCE [LARGE SCALE GENOMIC DNA]</scope>
    <source>
        <strain evidence="1 2">R148</strain>
    </source>
</reference>
<proteinExistence type="predicted"/>
<protein>
    <submittedName>
        <fullName evidence="1">Uncharacterized protein</fullName>
    </submittedName>
</protein>
<comment type="caution">
    <text evidence="1">The sequence shown here is derived from an EMBL/GenBank/DDBJ whole genome shotgun (WGS) entry which is preliminary data.</text>
</comment>
<dbReference type="OrthoDB" id="8449815at2"/>
<dbReference type="AlphaFoldDB" id="A0A545TUA1"/>
<accession>A0A545TUA1</accession>
<dbReference type="EMBL" id="VHSH01000003">
    <property type="protein sequence ID" value="TQV80790.1"/>
    <property type="molecule type" value="Genomic_DNA"/>
</dbReference>
<gene>
    <name evidence="1" type="ORF">FKG95_11615</name>
</gene>
<dbReference type="RefSeq" id="WP_142896504.1">
    <property type="nucleotide sequence ID" value="NZ_ML660054.1"/>
</dbReference>
<organism evidence="1 2">
    <name type="scientific">Denitrobaculum tricleocarpae</name>
    <dbReference type="NCBI Taxonomy" id="2591009"/>
    <lineage>
        <taxon>Bacteria</taxon>
        <taxon>Pseudomonadati</taxon>
        <taxon>Pseudomonadota</taxon>
        <taxon>Alphaproteobacteria</taxon>
        <taxon>Rhodospirillales</taxon>
        <taxon>Rhodospirillaceae</taxon>
        <taxon>Denitrobaculum</taxon>
    </lineage>
</organism>
<dbReference type="Proteomes" id="UP000315252">
    <property type="component" value="Unassembled WGS sequence"/>
</dbReference>